<gene>
    <name evidence="4" type="ORF">H9804_06075</name>
</gene>
<dbReference type="InterPro" id="IPR035938">
    <property type="entry name" value="Hemerythrin-like_sf"/>
</dbReference>
<name>A0A9D2GUJ8_9BACT</name>
<keyword evidence="2" id="KW-0479">Metal-binding</keyword>
<organism evidence="4 5">
    <name type="scientific">Candidatus Mucispirillum faecigallinarum</name>
    <dbReference type="NCBI Taxonomy" id="2838699"/>
    <lineage>
        <taxon>Bacteria</taxon>
        <taxon>Pseudomonadati</taxon>
        <taxon>Deferribacterota</taxon>
        <taxon>Deferribacteres</taxon>
        <taxon>Deferribacterales</taxon>
        <taxon>Mucispirillaceae</taxon>
        <taxon>Mucispirillum</taxon>
    </lineage>
</organism>
<dbReference type="GO" id="GO:0046872">
    <property type="term" value="F:metal ion binding"/>
    <property type="evidence" value="ECO:0007669"/>
    <property type="project" value="UniProtKB-KW"/>
</dbReference>
<evidence type="ECO:0000256" key="3">
    <source>
        <dbReference type="ARBA" id="ARBA00023004"/>
    </source>
</evidence>
<dbReference type="NCBIfam" id="TIGR02481">
    <property type="entry name" value="hemeryth_dom"/>
    <property type="match status" value="1"/>
</dbReference>
<dbReference type="PANTHER" id="PTHR37164">
    <property type="entry name" value="BACTERIOHEMERYTHRIN"/>
    <property type="match status" value="1"/>
</dbReference>
<keyword evidence="3" id="KW-0408">Iron</keyword>
<dbReference type="InterPro" id="IPR012827">
    <property type="entry name" value="Hemerythrin_metal-bd"/>
</dbReference>
<evidence type="ECO:0000313" key="4">
    <source>
        <dbReference type="EMBL" id="HIZ89491.1"/>
    </source>
</evidence>
<sequence length="154" mass="18077">MSKTIEPLEWVEDLKIGDYSLDSHTKEFLHFANVFIDAKNVGNAEEQLDNTLNRLTEYSHKNFPTQEDLMERIHYPSLDEHKAEHKKFNIGVAKLLKKRLLLKRTNVPADEYDERGVDGVLTDLADFITDWYHSHLLGADKRLSDYYNYEYKGE</sequence>
<evidence type="ECO:0000313" key="5">
    <source>
        <dbReference type="Proteomes" id="UP000824176"/>
    </source>
</evidence>
<protein>
    <submittedName>
        <fullName evidence="4">Hemerythrin family protein</fullName>
    </submittedName>
</protein>
<reference evidence="4" key="1">
    <citation type="journal article" date="2021" name="PeerJ">
        <title>Extensive microbial diversity within the chicken gut microbiome revealed by metagenomics and culture.</title>
        <authorList>
            <person name="Gilroy R."/>
            <person name="Ravi A."/>
            <person name="Getino M."/>
            <person name="Pursley I."/>
            <person name="Horton D.L."/>
            <person name="Alikhan N.F."/>
            <person name="Baker D."/>
            <person name="Gharbi K."/>
            <person name="Hall N."/>
            <person name="Watson M."/>
            <person name="Adriaenssens E.M."/>
            <person name="Foster-Nyarko E."/>
            <person name="Jarju S."/>
            <person name="Secka A."/>
            <person name="Antonio M."/>
            <person name="Oren A."/>
            <person name="Chaudhuri R.R."/>
            <person name="La Ragione R."/>
            <person name="Hildebrand F."/>
            <person name="Pallen M.J."/>
        </authorList>
    </citation>
    <scope>NUCLEOTIDE SEQUENCE</scope>
    <source>
        <strain evidence="4">ChiW4-1371</strain>
    </source>
</reference>
<evidence type="ECO:0000256" key="1">
    <source>
        <dbReference type="ARBA" id="ARBA00010587"/>
    </source>
</evidence>
<dbReference type="PANTHER" id="PTHR37164:SF1">
    <property type="entry name" value="BACTERIOHEMERYTHRIN"/>
    <property type="match status" value="1"/>
</dbReference>
<dbReference type="AlphaFoldDB" id="A0A9D2GUJ8"/>
<dbReference type="Gene3D" id="1.20.120.50">
    <property type="entry name" value="Hemerythrin-like"/>
    <property type="match status" value="1"/>
</dbReference>
<proteinExistence type="inferred from homology"/>
<dbReference type="SUPFAM" id="SSF47188">
    <property type="entry name" value="Hemerythrin-like"/>
    <property type="match status" value="1"/>
</dbReference>
<reference evidence="4" key="2">
    <citation type="submission" date="2021-04" db="EMBL/GenBank/DDBJ databases">
        <authorList>
            <person name="Gilroy R."/>
        </authorList>
    </citation>
    <scope>NUCLEOTIDE SEQUENCE</scope>
    <source>
        <strain evidence="4">ChiW4-1371</strain>
    </source>
</reference>
<accession>A0A9D2GUJ8</accession>
<comment type="caution">
    <text evidence="4">The sequence shown here is derived from an EMBL/GenBank/DDBJ whole genome shotgun (WGS) entry which is preliminary data.</text>
</comment>
<evidence type="ECO:0000256" key="2">
    <source>
        <dbReference type="ARBA" id="ARBA00022723"/>
    </source>
</evidence>
<dbReference type="EMBL" id="DXAQ01000093">
    <property type="protein sequence ID" value="HIZ89491.1"/>
    <property type="molecule type" value="Genomic_DNA"/>
</dbReference>
<dbReference type="CDD" id="cd12107">
    <property type="entry name" value="Hemerythrin"/>
    <property type="match status" value="1"/>
</dbReference>
<dbReference type="InterPro" id="IPR050669">
    <property type="entry name" value="Hemerythrin"/>
</dbReference>
<dbReference type="Proteomes" id="UP000824176">
    <property type="component" value="Unassembled WGS sequence"/>
</dbReference>
<comment type="similarity">
    <text evidence="1">Belongs to the hemerythrin family.</text>
</comment>